<name>A0A5P9S4T4_9BETA</name>
<accession>A0A5P9S4T4</accession>
<reference evidence="1" key="1">
    <citation type="journal article" date="2018" name="BMC Genomics">
        <title>Comparative genomic, transcriptomic, and proteomic reannotation of human herpesvirus 6.</title>
        <authorList>
            <person name="Greninger A.L."/>
            <person name="Knudsen G.M."/>
            <person name="Roychoudhury P."/>
            <person name="Hanson D.J."/>
            <person name="Sedlak R.H."/>
            <person name="Xie H."/>
            <person name="Guan J."/>
            <person name="Nguyen T."/>
            <person name="Peddu V."/>
            <person name="Boeckh M."/>
            <person name="Huang M.L."/>
            <person name="Cook L."/>
            <person name="Depledge D.P."/>
            <person name="Zerr D.M."/>
            <person name="Koelle D.M."/>
            <person name="Gantt S."/>
            <person name="Yoshikawa T."/>
            <person name="Caserta M."/>
            <person name="Hill J.A."/>
            <person name="Jerome K.R."/>
        </authorList>
    </citation>
    <scope>NUCLEOTIDE SEQUENCE</scope>
    <source>
        <strain evidence="1">Japan-b5</strain>
    </source>
</reference>
<organism evidence="1">
    <name type="scientific">Human betaherpesvirus 6</name>
    <dbReference type="NCBI Taxonomy" id="10368"/>
    <lineage>
        <taxon>Viruses</taxon>
        <taxon>Duplodnaviria</taxon>
        <taxon>Heunggongvirae</taxon>
        <taxon>Peploviricota</taxon>
        <taxon>Herviviricetes</taxon>
        <taxon>Herpesvirales</taxon>
        <taxon>Orthoherpesviridae</taxon>
        <taxon>Betaherpesvirinae</taxon>
        <taxon>Roseolovirus</taxon>
    </lineage>
</organism>
<sequence>MADLYFFMRKTEFAVEGGIIKNTLLINCHVFFLKKHLLHIMKQECGFGVSASHEINDLVRGKCCNRGTH</sequence>
<proteinExistence type="predicted"/>
<protein>
    <submittedName>
        <fullName evidence="1">Uncharacterized protein</fullName>
    </submittedName>
</protein>
<evidence type="ECO:0000313" key="1">
    <source>
        <dbReference type="EMBL" id="QFV23014.1"/>
    </source>
</evidence>
<dbReference type="EMBL" id="KY274500">
    <property type="protein sequence ID" value="QFV23014.1"/>
    <property type="molecule type" value="Genomic_DNA"/>
</dbReference>